<organism>
    <name type="scientific">Branchiostoma floridae</name>
    <name type="common">Florida lancelet</name>
    <name type="synonym">Amphioxus</name>
    <dbReference type="NCBI Taxonomy" id="7739"/>
    <lineage>
        <taxon>Eukaryota</taxon>
        <taxon>Metazoa</taxon>
        <taxon>Chordata</taxon>
        <taxon>Cephalochordata</taxon>
        <taxon>Leptocardii</taxon>
        <taxon>Amphioxiformes</taxon>
        <taxon>Branchiostomatidae</taxon>
        <taxon>Branchiostoma</taxon>
    </lineage>
</organism>
<proteinExistence type="predicted"/>
<name>C3YNP0_BRAFL</name>
<dbReference type="STRING" id="7739.C3YNP0"/>
<evidence type="ECO:0000313" key="1">
    <source>
        <dbReference type="EMBL" id="EEN58000.1"/>
    </source>
</evidence>
<dbReference type="InterPro" id="IPR010736">
    <property type="entry name" value="SHIPPO-rpt"/>
</dbReference>
<sequence length="272" mass="29897">MSLYIVRQVCENRRDCFVHLLLTVAMALSAGVQPPDTGPGPGRYALPSNVGYIKHDFTKRMNPSYTLAKRLEDTMFKKDCSPGPGYFIEPRITKHGVDGTPSYSVSGRIKDPRVFQPPGPGAYSPEKVHPQGERHAPVYSMAARTRYRKRDAVPAPNSYSLPQLLGSKVPNKFSSASYSMTARSKTGSFSEDLAKAPGPGRYNATDPNIVNNKKPAYSMLGRSFMPGDSTKKPGPGAHYPERVYVTKKKAPTYSLGIRHSEYITPLIVDVAD</sequence>
<gene>
    <name evidence="1" type="ORF">BRAFLDRAFT_123195</name>
</gene>
<dbReference type="eggNOG" id="ENOG502QRKE">
    <property type="taxonomic scope" value="Eukaryota"/>
</dbReference>
<dbReference type="PANTHER" id="PTHR21580:SF57">
    <property type="entry name" value="OUTER DENSE FIBER OF SPERM TAILS 3-LIKE 2-RELATED"/>
    <property type="match status" value="1"/>
</dbReference>
<dbReference type="PANTHER" id="PTHR21580">
    <property type="entry name" value="SHIPPO-1-RELATED"/>
    <property type="match status" value="1"/>
</dbReference>
<dbReference type="Pfam" id="PF07004">
    <property type="entry name" value="SHIPPO-rpt"/>
    <property type="match status" value="6"/>
</dbReference>
<dbReference type="AlphaFoldDB" id="C3YNP0"/>
<protein>
    <submittedName>
        <fullName evidence="1">Uncharacterized protein</fullName>
    </submittedName>
</protein>
<reference evidence="1" key="1">
    <citation type="journal article" date="2008" name="Nature">
        <title>The amphioxus genome and the evolution of the chordate karyotype.</title>
        <authorList>
            <consortium name="US DOE Joint Genome Institute (JGI-PGF)"/>
            <person name="Putnam N.H."/>
            <person name="Butts T."/>
            <person name="Ferrier D.E.K."/>
            <person name="Furlong R.F."/>
            <person name="Hellsten U."/>
            <person name="Kawashima T."/>
            <person name="Robinson-Rechavi M."/>
            <person name="Shoguchi E."/>
            <person name="Terry A."/>
            <person name="Yu J.-K."/>
            <person name="Benito-Gutierrez E.L."/>
            <person name="Dubchak I."/>
            <person name="Garcia-Fernandez J."/>
            <person name="Gibson-Brown J.J."/>
            <person name="Grigoriev I.V."/>
            <person name="Horton A.C."/>
            <person name="de Jong P.J."/>
            <person name="Jurka J."/>
            <person name="Kapitonov V.V."/>
            <person name="Kohara Y."/>
            <person name="Kuroki Y."/>
            <person name="Lindquist E."/>
            <person name="Lucas S."/>
            <person name="Osoegawa K."/>
            <person name="Pennacchio L.A."/>
            <person name="Salamov A.A."/>
            <person name="Satou Y."/>
            <person name="Sauka-Spengler T."/>
            <person name="Schmutz J."/>
            <person name="Shin-I T."/>
            <person name="Toyoda A."/>
            <person name="Bronner-Fraser M."/>
            <person name="Fujiyama A."/>
            <person name="Holland L.Z."/>
            <person name="Holland P.W.H."/>
            <person name="Satoh N."/>
            <person name="Rokhsar D.S."/>
        </authorList>
    </citation>
    <scope>NUCLEOTIDE SEQUENCE [LARGE SCALE GENOMIC DNA]</scope>
    <source>
        <strain evidence="1">S238N-H82</strain>
        <tissue evidence="1">Testes</tissue>
    </source>
</reference>
<dbReference type="InterPro" id="IPR051291">
    <property type="entry name" value="CIMAP"/>
</dbReference>
<accession>C3YNP0</accession>
<dbReference type="InParanoid" id="C3YNP0"/>
<dbReference type="EMBL" id="GG666535">
    <property type="protein sequence ID" value="EEN58000.1"/>
    <property type="molecule type" value="Genomic_DNA"/>
</dbReference>